<dbReference type="RefSeq" id="YP_009903850.1">
    <property type="nucleotide sequence ID" value="NC_049849.1"/>
</dbReference>
<sequence>MSYNIQDRLSISIAFEGTEYPLSKFNVLNFLHISSSIKMLLPQFHMSITDQSGMLNRVGIRDSSRVTITISAIGPDSVSKTYRFRVYSFKNSETGTGTQWEMDGYLDSVPYWITTVNDGMRGTSNEVLEQIAQRCGLRYDGTVTNDAQLWLPQNRIWGEFARRIVSRGYANDKSCMKAVVTKEGVLRYKDINNLPEPQYSLLQGEMKDGWLPIVDHRPVSESGMQNALTGYQATRRQQSVVAPVDQLEFSELAFKPDSRSPLYNLETKREVGRGRQQYSPIDVGNVHPAYEQAAYQNVRYGNLYNLAIECQSIFPTPLQVLDKFNFSSQLLQGEANNVANGTYIQTGHVVFLQGINYYEKIIGVRHGTNISEQQ</sequence>
<dbReference type="Proteomes" id="UP000320799">
    <property type="component" value="Segment"/>
</dbReference>
<dbReference type="EMBL" id="MN094788">
    <property type="protein sequence ID" value="QDH83674.1"/>
    <property type="molecule type" value="Genomic_DNA"/>
</dbReference>
<reference evidence="1 2" key="1">
    <citation type="submission" date="2019-06" db="EMBL/GenBank/DDBJ databases">
        <authorList>
            <person name="Kincaid V.D."/>
            <person name="Fuller A."/>
            <person name="Hodges K."/>
            <person name="Bansal M."/>
            <person name="Essig J."/>
            <person name="Johnson A."/>
        </authorList>
    </citation>
    <scope>NUCLEOTIDE SEQUENCE [LARGE SCALE GENOMIC DNA]</scope>
</reference>
<name>A0A514CT85_9CAUD</name>
<accession>A0A514CT85</accession>
<keyword evidence="2" id="KW-1185">Reference proteome</keyword>
<protein>
    <submittedName>
        <fullName evidence="1">Uncharacterized protein</fullName>
    </submittedName>
</protein>
<evidence type="ECO:0000313" key="1">
    <source>
        <dbReference type="EMBL" id="QDH83674.1"/>
    </source>
</evidence>
<dbReference type="KEGG" id="vg:56136126"/>
<evidence type="ECO:0000313" key="2">
    <source>
        <dbReference type="Proteomes" id="UP000320799"/>
    </source>
</evidence>
<dbReference type="GeneID" id="56136126"/>
<organism evidence="1 2">
    <name type="scientific">Achromobacter phage Motura</name>
    <dbReference type="NCBI Taxonomy" id="2591403"/>
    <lineage>
        <taxon>Viruses</taxon>
        <taxon>Duplodnaviria</taxon>
        <taxon>Heunggongvirae</taxon>
        <taxon>Uroviricota</taxon>
        <taxon>Caudoviricetes</taxon>
        <taxon>Moturavirus</taxon>
        <taxon>Moturavirus motura</taxon>
    </lineage>
</organism>
<proteinExistence type="predicted"/>